<protein>
    <submittedName>
        <fullName evidence="2">Uncharacterized protein</fullName>
    </submittedName>
</protein>
<sequence length="166" mass="19744">MGQPRLQVYDRLIGSYDLLDKYKFSSTKFTKIESIIVYSTINKLTNKNLNLLFLKEFITKQCLNVYKPKKFGFLKKFVITLRKFFLYFYLELSFNFLLLGKKSRIIFPTNCKHANLRLNLDISCFSVGLLTEKSKSWNLNSKFNLKLVFKNQNNLIKTFLSYYFIC</sequence>
<keyword evidence="1" id="KW-0472">Membrane</keyword>
<keyword evidence="2" id="KW-0496">Mitochondrion</keyword>
<accession>A0A2Z2L633</accession>
<keyword evidence="1" id="KW-1133">Transmembrane helix</keyword>
<keyword evidence="1" id="KW-0812">Transmembrane</keyword>
<evidence type="ECO:0000256" key="1">
    <source>
        <dbReference type="SAM" id="Phobius"/>
    </source>
</evidence>
<dbReference type="RefSeq" id="YP_009502218.1">
    <property type="nucleotide sequence ID" value="NC_038145.1"/>
</dbReference>
<organism evidence="2">
    <name type="scientific">Porolithon onkodes</name>
    <dbReference type="NCBI Taxonomy" id="231751"/>
    <lineage>
        <taxon>Eukaryota</taxon>
        <taxon>Rhodophyta</taxon>
        <taxon>Florideophyceae</taxon>
        <taxon>Corallinophycidae</taxon>
        <taxon>Corallinales</taxon>
        <taxon>Porolithaceae</taxon>
        <taxon>Porolithon</taxon>
    </lineage>
</organism>
<dbReference type="GeneID" id="37507756"/>
<reference evidence="2" key="1">
    <citation type="submission" date="2016-11" db="EMBL/GenBank/DDBJ databases">
        <title>Complete organellar and ribosomal genomic analysis of the lectotype specimen of the reef forming species Porolithon onkodes (Heydrich) Foslie.</title>
        <authorList>
            <person name="Hughey J.R."/>
            <person name="Gabrielson P.W."/>
        </authorList>
    </citation>
    <scope>NUCLEOTIDE SEQUENCE</scope>
</reference>
<feature type="transmembrane region" description="Helical" evidence="1">
    <location>
        <begin position="84"/>
        <end position="100"/>
    </location>
</feature>
<proteinExistence type="predicted"/>
<dbReference type="AlphaFoldDB" id="A0A2Z2L633"/>
<name>A0A2Z2L633_9FLOR</name>
<geneLocation type="mitochondrion" evidence="2"/>
<gene>
    <name evidence="2" type="primary">orf172</name>
</gene>
<dbReference type="EMBL" id="KY212107">
    <property type="protein sequence ID" value="ASB29820.1"/>
    <property type="molecule type" value="Genomic_DNA"/>
</dbReference>
<evidence type="ECO:0000313" key="2">
    <source>
        <dbReference type="EMBL" id="ASB29820.1"/>
    </source>
</evidence>